<dbReference type="GO" id="GO:0003677">
    <property type="term" value="F:DNA binding"/>
    <property type="evidence" value="ECO:0007669"/>
    <property type="project" value="UniProtKB-KW"/>
</dbReference>
<dbReference type="GO" id="GO:0003700">
    <property type="term" value="F:DNA-binding transcription factor activity"/>
    <property type="evidence" value="ECO:0007669"/>
    <property type="project" value="InterPro"/>
</dbReference>
<evidence type="ECO:0000313" key="6">
    <source>
        <dbReference type="Proteomes" id="UP000199350"/>
    </source>
</evidence>
<protein>
    <submittedName>
        <fullName evidence="5">DNA-binding transcriptional regulator, MarR family</fullName>
    </submittedName>
</protein>
<dbReference type="InterPro" id="IPR052526">
    <property type="entry name" value="HTH-type_Bedaq_tolerance"/>
</dbReference>
<dbReference type="SUPFAM" id="SSF46785">
    <property type="entry name" value="Winged helix' DNA-binding domain"/>
    <property type="match status" value="1"/>
</dbReference>
<keyword evidence="3" id="KW-0804">Transcription</keyword>
<sequence length="164" mass="18041">MAQNEPADANPSGSPDPHAIAQRVRPAMTSLYVMYFRNAHQSDLTGPQLSIMTRLKDDGPSRINRLAEAEGVRMPTASNTINQLEKRGLVQRIRDESDRRGVSVGITREGEAELNRVGDERTKYLGDMLGALPEADLQRLDELADIVNVLAEKYVNGHNSGSTD</sequence>
<gene>
    <name evidence="5" type="ORF">SAMN04488535_1545</name>
</gene>
<accession>A0A1G9PPV5</accession>
<dbReference type="EMBL" id="LT629700">
    <property type="protein sequence ID" value="SDM00739.1"/>
    <property type="molecule type" value="Genomic_DNA"/>
</dbReference>
<dbReference type="InterPro" id="IPR036388">
    <property type="entry name" value="WH-like_DNA-bd_sf"/>
</dbReference>
<dbReference type="Pfam" id="PF01047">
    <property type="entry name" value="MarR"/>
    <property type="match status" value="1"/>
</dbReference>
<proteinExistence type="predicted"/>
<dbReference type="PROSITE" id="PS50995">
    <property type="entry name" value="HTH_MARR_2"/>
    <property type="match status" value="1"/>
</dbReference>
<dbReference type="InterPro" id="IPR000835">
    <property type="entry name" value="HTH_MarR-typ"/>
</dbReference>
<dbReference type="RefSeq" id="WP_092150826.1">
    <property type="nucleotide sequence ID" value="NZ_LT629700.1"/>
</dbReference>
<dbReference type="PANTHER" id="PTHR39515:SF2">
    <property type="entry name" value="HTH-TYPE TRANSCRIPTIONAL REGULATOR RV0880"/>
    <property type="match status" value="1"/>
</dbReference>
<dbReference type="InterPro" id="IPR036390">
    <property type="entry name" value="WH_DNA-bd_sf"/>
</dbReference>
<feature type="domain" description="HTH marR-type" evidence="4">
    <location>
        <begin position="17"/>
        <end position="152"/>
    </location>
</feature>
<evidence type="ECO:0000256" key="2">
    <source>
        <dbReference type="ARBA" id="ARBA00023125"/>
    </source>
</evidence>
<dbReference type="STRING" id="38302.SAMN04488535_1545"/>
<dbReference type="OrthoDB" id="3216907at2"/>
<dbReference type="PROSITE" id="PS01117">
    <property type="entry name" value="HTH_MARR_1"/>
    <property type="match status" value="1"/>
</dbReference>
<dbReference type="InterPro" id="IPR023187">
    <property type="entry name" value="Tscrpt_reg_MarR-type_CS"/>
</dbReference>
<dbReference type="SMART" id="SM00347">
    <property type="entry name" value="HTH_MARR"/>
    <property type="match status" value="1"/>
</dbReference>
<dbReference type="Proteomes" id="UP000199350">
    <property type="component" value="Chromosome I"/>
</dbReference>
<evidence type="ECO:0000256" key="3">
    <source>
        <dbReference type="ARBA" id="ARBA00023163"/>
    </source>
</evidence>
<dbReference type="Gene3D" id="1.10.10.10">
    <property type="entry name" value="Winged helix-like DNA-binding domain superfamily/Winged helix DNA-binding domain"/>
    <property type="match status" value="1"/>
</dbReference>
<reference evidence="6" key="1">
    <citation type="submission" date="2016-10" db="EMBL/GenBank/DDBJ databases">
        <authorList>
            <person name="Varghese N."/>
            <person name="Submissions S."/>
        </authorList>
    </citation>
    <scope>NUCLEOTIDE SEQUENCE [LARGE SCALE GENOMIC DNA]</scope>
    <source>
        <strain evidence="6">DSM 20632</strain>
    </source>
</reference>
<evidence type="ECO:0000313" key="5">
    <source>
        <dbReference type="EMBL" id="SDM00739.1"/>
    </source>
</evidence>
<keyword evidence="1" id="KW-0805">Transcription regulation</keyword>
<evidence type="ECO:0000256" key="1">
    <source>
        <dbReference type="ARBA" id="ARBA00023015"/>
    </source>
</evidence>
<name>A0A1G9PPV5_9CORY</name>
<dbReference type="AlphaFoldDB" id="A0A1G9PPV5"/>
<organism evidence="5 6">
    <name type="scientific">Corynebacterium mycetoides</name>
    <dbReference type="NCBI Taxonomy" id="38302"/>
    <lineage>
        <taxon>Bacteria</taxon>
        <taxon>Bacillati</taxon>
        <taxon>Actinomycetota</taxon>
        <taxon>Actinomycetes</taxon>
        <taxon>Mycobacteriales</taxon>
        <taxon>Corynebacteriaceae</taxon>
        <taxon>Corynebacterium</taxon>
    </lineage>
</organism>
<dbReference type="PANTHER" id="PTHR39515">
    <property type="entry name" value="CONSERVED PROTEIN"/>
    <property type="match status" value="1"/>
</dbReference>
<evidence type="ECO:0000259" key="4">
    <source>
        <dbReference type="PROSITE" id="PS50995"/>
    </source>
</evidence>
<keyword evidence="6" id="KW-1185">Reference proteome</keyword>
<keyword evidence="2 5" id="KW-0238">DNA-binding</keyword>
<dbReference type="PRINTS" id="PR00598">
    <property type="entry name" value="HTHMARR"/>
</dbReference>